<comment type="caution">
    <text evidence="1">The sequence shown here is derived from an EMBL/GenBank/DDBJ whole genome shotgun (WGS) entry which is preliminary data.</text>
</comment>
<dbReference type="RefSeq" id="WP_184223324.1">
    <property type="nucleotide sequence ID" value="NZ_JACIIU010000011.1"/>
</dbReference>
<dbReference type="AlphaFoldDB" id="A0A841LXZ1"/>
<gene>
    <name evidence="1" type="ORF">FHS77_002285</name>
</gene>
<evidence type="ECO:0000313" key="2">
    <source>
        <dbReference type="Proteomes" id="UP000555393"/>
    </source>
</evidence>
<keyword evidence="2" id="KW-1185">Reference proteome</keyword>
<dbReference type="InterPro" id="IPR021270">
    <property type="entry name" value="DUF2849"/>
</dbReference>
<dbReference type="Proteomes" id="UP000555393">
    <property type="component" value="Unassembled WGS sequence"/>
</dbReference>
<accession>A0A841LXZ1</accession>
<proteinExistence type="predicted"/>
<evidence type="ECO:0000313" key="1">
    <source>
        <dbReference type="EMBL" id="MBB6261720.1"/>
    </source>
</evidence>
<name>A0A841LXZ1_9HYPH</name>
<sequence length="98" mass="10566">MVVKVLTANRLLDGVAVWLGADGKWQKNLKGALVARHAQAVEALEAAGRAASLFDEVVDVNVIEVEDNDEGLSPLRLRERIRVSGPTIVTFGTARPAY</sequence>
<dbReference type="Pfam" id="PF11011">
    <property type="entry name" value="DUF2849"/>
    <property type="match status" value="1"/>
</dbReference>
<organism evidence="1 2">
    <name type="scientific">Paenochrobactrum gallinarii</name>
    <dbReference type="NCBI Taxonomy" id="643673"/>
    <lineage>
        <taxon>Bacteria</taxon>
        <taxon>Pseudomonadati</taxon>
        <taxon>Pseudomonadota</taxon>
        <taxon>Alphaproteobacteria</taxon>
        <taxon>Hyphomicrobiales</taxon>
        <taxon>Brucellaceae</taxon>
        <taxon>Paenochrobactrum</taxon>
    </lineage>
</organism>
<protein>
    <recommendedName>
        <fullName evidence="3">DUF2849 domain-containing protein</fullName>
    </recommendedName>
</protein>
<dbReference type="EMBL" id="JACIIU010000011">
    <property type="protein sequence ID" value="MBB6261720.1"/>
    <property type="molecule type" value="Genomic_DNA"/>
</dbReference>
<reference evidence="1 2" key="1">
    <citation type="submission" date="2020-08" db="EMBL/GenBank/DDBJ databases">
        <title>Genomic Encyclopedia of Type Strains, Phase IV (KMG-IV): sequencing the most valuable type-strain genomes for metagenomic binning, comparative biology and taxonomic classification.</title>
        <authorList>
            <person name="Goeker M."/>
        </authorList>
    </citation>
    <scope>NUCLEOTIDE SEQUENCE [LARGE SCALE GENOMIC DNA]</scope>
    <source>
        <strain evidence="1 2">DSM 22336</strain>
    </source>
</reference>
<evidence type="ECO:0008006" key="3">
    <source>
        <dbReference type="Google" id="ProtNLM"/>
    </source>
</evidence>